<evidence type="ECO:0000313" key="3">
    <source>
        <dbReference type="Proteomes" id="UP000655588"/>
    </source>
</evidence>
<feature type="coiled-coil region" evidence="1">
    <location>
        <begin position="1832"/>
        <end position="1994"/>
    </location>
</feature>
<feature type="coiled-coil region" evidence="1">
    <location>
        <begin position="1385"/>
        <end position="1482"/>
    </location>
</feature>
<dbReference type="EMBL" id="WNWW01000530">
    <property type="protein sequence ID" value="KAF3423865.1"/>
    <property type="molecule type" value="Genomic_DNA"/>
</dbReference>
<feature type="coiled-coil region" evidence="1">
    <location>
        <begin position="1214"/>
        <end position="1326"/>
    </location>
</feature>
<feature type="coiled-coil region" evidence="1">
    <location>
        <begin position="1014"/>
        <end position="1185"/>
    </location>
</feature>
<comment type="caution">
    <text evidence="2">The sequence shown here is derived from an EMBL/GenBank/DDBJ whole genome shotgun (WGS) entry which is preliminary data.</text>
</comment>
<sequence length="2195" mass="259094">MSELKSNQTPIKPLTLNQLPFINEKEKQQIEENNSTSESYKPLCTPDVKEQLAALQLTEETNLECIITKLCNKLTEIEKQNISKKESDFKREKQFSELEKRIENIISERDEYEYISRELRAQLKKKTTELELKMMSEENIKQEEMKKISELETQMESIISEKNKFERINVDLMKKVMELEKQIENVASERNEFENMRRELHVELNKKSVELENLRSNSDSSNTDILNKKVIDLETEIEKIMSENNTFKNMNDNLCAELNRISLEFESKISSEQTEKEKAIKKIDELEKHIEQFISNKNEDECVNNKLKNELNNKIIDLESKIESAYALKQETMEKISTLENQIENITCKKDELERVNNELHIELKQKVSELNDEIIAKQTENGKTREKIFELETQIECITSQKDEYEYINTELRVQLDQKTSALKTEQIENQESIKKISELNKQIEIILSERNKFETLYNRLNAEVKEKTPELKSITTQEIATSEIDMQMENITSENNELKLRTIRKSTISDLQGVTDVQTANENLDQHSFLENESILSSSRISNADISYLILNMETEKSQLEQSLHLKSQELEDIKNDVQNLKTDINKLQETIYLLTTENMEMATKLTTEQENAKQTEFNLKKTIDELYVRISEVTNEKITLESDLAALNNQLESIRSKMSIVCNEEQLLRSYQNKIDELTTENIELSTSITEKNKELENIKESKSLLYDHDCIYKKEVANVEENNKYLLAENNDLSTNLIDKIEENDMLKEQCNILKSKIEQLLSTNEHFAENDTERVKTENNILKAEIAELKTKITILSEENTKFSATLSENLENENTLHLSKIFNNSSDVNETENEVLQEETRQTLANKVIALQNKIDYLTCLNKKLSDLKLTSCNQCVHLRNLNESRRILKLEAKNLNQKLEDLQRKFDDKCASTEIMKHKINEELNSSLHVSSNVIFVDEMNVSFIEERIQSLNDEIQTLKTEHDKFLILYEDKCDELKQFQSDVITTESNTDASTSKKILDGNENRIEQIQNHIAHIKSDIDKIKKNSMNFTAMLNEFKTEKTNLLDQINNLKDSNEDLQKTILNNESTAIKKIQILENELADKNAEFNQFSRREKELESQRLMLEVELESLKHEEQNKNSLINQLNEHILSLKNELILVTNEKNELINSNECKKKELQYLKEQYDKLEKDNVQSKELEQHNISKIKELEAYINSFQKNTTNEDCSFKEYEEKAIYLKKLLQEKEQEKYELAQKLQTAEAEVIEIKNNTEIRYKNELNSVVQQYQQHIEEHDKSIKKLNDTLNKYIDENLNLTQELTNLRNIKEKLNEIVTEKECLINEQKELVYHNEKLNEELNEIRRCMIKELRSLKYNVNLSEFSNKTVNEIFVILLQTLVLKEGEVIKTLKETYEKEKEKLEEEKQQCIDTEKRTVVWAKELEIEIEKLQTDLIEKERIHNEYQNKIYQLEHLLKETTYENEMFKEKIVALETDFNNLQIDKQCKIDSQQEEAILVAQEKEKKVQEIFKNKEIELQSKFNSEKEIYEKKINNLVQTIETYKIKNLELNNTIEGLEANEKQLKNIVEAKSIEIKRNSQNIEKITRELEQFTQAYNEVNQEIEQKNSQIEEITTILKNKCDILSEYKIKLETITPEYEMLKEHIKNQKLTIEQCKEEIEVLKREREEQLEIIKDKLNSEEIKNSGLSKQLNELNNKNVVLIDELNTLKEKYEDLREENVRLERRIRNSTSKIKAEAEIEDLKESNKRLQNNLEGASNRVKELQEIRNQTLKDLVDVQSKYELLLQENDELKKTVLLYKSKHSTSSLMDEEKYDILLLEKNKIALELEDKKIILNRKDKEVEEYVSQIQQLIEKNKELDNEVEEYAETIRQRDSEISKLEDELYSHLSENVLVKETEDKLKNLKEENEELLHTNQLENLDKSLKNKLEESSNRVTELEEKRNKIIKELEAHKLLLNQKDKEIKEYMNKVQDLTMKNKELNSELKQYAETIHKYNAEIDMQSTRDERNVFKGSTRKDRTATSDSILREYENKYEQLKKKIHELELQLVSKNGKIATLEVQIQSENFPYQRKCKELEELVLVFRNKNAELNNEVRQLQKCLNDVNAWECDICRRWRVNRRDQGCQTVPNDLVRFCSINSGVVEDHVKIQKLEKEKMLMKDLCRSRSRQIKELQDRIKELEEAQSSFALRPNELQDKCNQ</sequence>
<protein>
    <submittedName>
        <fullName evidence="2">Uncharacterized protein</fullName>
    </submittedName>
</protein>
<feature type="coiled-coil region" evidence="1">
    <location>
        <begin position="552"/>
        <end position="600"/>
    </location>
</feature>
<keyword evidence="1" id="KW-0175">Coiled coil</keyword>
<feature type="coiled-coil region" evidence="1">
    <location>
        <begin position="269"/>
        <end position="381"/>
    </location>
</feature>
<feature type="coiled-coil region" evidence="1">
    <location>
        <begin position="424"/>
        <end position="451"/>
    </location>
</feature>
<keyword evidence="3" id="KW-1185">Reference proteome</keyword>
<name>A0A833VSF6_9HYME</name>
<feature type="coiled-coil region" evidence="1">
    <location>
        <begin position="134"/>
        <end position="217"/>
    </location>
</feature>
<proteinExistence type="predicted"/>
<feature type="coiled-coil region" evidence="1">
    <location>
        <begin position="633"/>
        <end position="804"/>
    </location>
</feature>
<gene>
    <name evidence="2" type="ORF">E2986_04440</name>
</gene>
<feature type="coiled-coil region" evidence="1">
    <location>
        <begin position="1524"/>
        <end position="1792"/>
    </location>
</feature>
<reference evidence="2" key="1">
    <citation type="submission" date="2019-11" db="EMBL/GenBank/DDBJ databases">
        <title>The nuclear and mitochondrial genomes of Frieseomelitta varia - a highly eusocial stingless bee (Meliponini) with a permanently sterile worker caste.</title>
        <authorList>
            <person name="Freitas F.C.P."/>
            <person name="Lourenco A.P."/>
            <person name="Nunes F.M.F."/>
            <person name="Paschoal A.R."/>
            <person name="Abreu F.C.P."/>
            <person name="Barbin F.O."/>
            <person name="Bataglia L."/>
            <person name="Cardoso-Junior C.A.M."/>
            <person name="Cervoni M.S."/>
            <person name="Silva S.R."/>
            <person name="Dalarmi F."/>
            <person name="Del Lama M.A."/>
            <person name="Depintor T.S."/>
            <person name="Ferreira K.M."/>
            <person name="Goria P.S."/>
            <person name="Jaskot M.C."/>
            <person name="Lago D.C."/>
            <person name="Luna-Lucena D."/>
            <person name="Moda L.M."/>
            <person name="Nascimento L."/>
            <person name="Pedrino M."/>
            <person name="Rabico F.O."/>
            <person name="Sanches F.C."/>
            <person name="Santos D.E."/>
            <person name="Santos C.G."/>
            <person name="Vieira J."/>
            <person name="Lopes T.F."/>
            <person name="Barchuk A.R."/>
            <person name="Hartfelder K."/>
            <person name="Simoes Z.L.P."/>
            <person name="Bitondi M.M.G."/>
            <person name="Pinheiro D.G."/>
        </authorList>
    </citation>
    <scope>NUCLEOTIDE SEQUENCE</scope>
    <source>
        <strain evidence="2">USP_RPSP 00005682</strain>
        <tissue evidence="2">Whole individual</tissue>
    </source>
</reference>
<organism evidence="2 3">
    <name type="scientific">Frieseomelitta varia</name>
    <dbReference type="NCBI Taxonomy" id="561572"/>
    <lineage>
        <taxon>Eukaryota</taxon>
        <taxon>Metazoa</taxon>
        <taxon>Ecdysozoa</taxon>
        <taxon>Arthropoda</taxon>
        <taxon>Hexapoda</taxon>
        <taxon>Insecta</taxon>
        <taxon>Pterygota</taxon>
        <taxon>Neoptera</taxon>
        <taxon>Endopterygota</taxon>
        <taxon>Hymenoptera</taxon>
        <taxon>Apocrita</taxon>
        <taxon>Aculeata</taxon>
        <taxon>Apoidea</taxon>
        <taxon>Anthophila</taxon>
        <taxon>Apidae</taxon>
        <taxon>Frieseomelitta</taxon>
    </lineage>
</organism>
<feature type="coiled-coil region" evidence="1">
    <location>
        <begin position="885"/>
        <end position="919"/>
    </location>
</feature>
<dbReference type="Proteomes" id="UP000655588">
    <property type="component" value="Unassembled WGS sequence"/>
</dbReference>
<evidence type="ECO:0000256" key="1">
    <source>
        <dbReference type="SAM" id="Coils"/>
    </source>
</evidence>
<feature type="coiled-coil region" evidence="1">
    <location>
        <begin position="2158"/>
        <end position="2185"/>
    </location>
</feature>
<feature type="coiled-coil region" evidence="1">
    <location>
        <begin position="2023"/>
        <end position="2089"/>
    </location>
</feature>
<evidence type="ECO:0000313" key="2">
    <source>
        <dbReference type="EMBL" id="KAF3423865.1"/>
    </source>
</evidence>
<accession>A0A833VSF6</accession>
<dbReference type="PANTHER" id="PTHR23159">
    <property type="entry name" value="CENTROSOMAL PROTEIN 2"/>
    <property type="match status" value="1"/>
</dbReference>
<dbReference type="PANTHER" id="PTHR23159:SF31">
    <property type="entry name" value="CENTROSOME-ASSOCIATED PROTEIN CEP250 ISOFORM X1"/>
    <property type="match status" value="1"/>
</dbReference>